<keyword evidence="1" id="KW-0812">Transmembrane</keyword>
<reference evidence="2" key="1">
    <citation type="submission" date="2015-11" db="EMBL/GenBank/DDBJ databases">
        <title>De novo transcriptome assembly of four potential Pierce s Disease insect vectors from Arizona vineyards.</title>
        <authorList>
            <person name="Tassone E.E."/>
        </authorList>
    </citation>
    <scope>NUCLEOTIDE SEQUENCE</scope>
</reference>
<feature type="transmembrane region" description="Helical" evidence="1">
    <location>
        <begin position="47"/>
        <end position="66"/>
    </location>
</feature>
<sequence>MTPLQTTTLGLGGGDITLGFELMSFAITFLPLPLTHPAPNGPSASTGAAYCTLILISSLTVVFSFHSPIFSKERLMLESNASLYGKLQVTQDTTKNLPVN</sequence>
<dbReference type="EMBL" id="GECZ01000164">
    <property type="protein sequence ID" value="JAS69605.1"/>
    <property type="molecule type" value="Transcribed_RNA"/>
</dbReference>
<evidence type="ECO:0000313" key="2">
    <source>
        <dbReference type="EMBL" id="JAS69605.1"/>
    </source>
</evidence>
<keyword evidence="1" id="KW-0472">Membrane</keyword>
<organism evidence="2">
    <name type="scientific">Cuerna arida</name>
    <dbReference type="NCBI Taxonomy" id="1464854"/>
    <lineage>
        <taxon>Eukaryota</taxon>
        <taxon>Metazoa</taxon>
        <taxon>Ecdysozoa</taxon>
        <taxon>Arthropoda</taxon>
        <taxon>Hexapoda</taxon>
        <taxon>Insecta</taxon>
        <taxon>Pterygota</taxon>
        <taxon>Neoptera</taxon>
        <taxon>Paraneoptera</taxon>
        <taxon>Hemiptera</taxon>
        <taxon>Auchenorrhyncha</taxon>
        <taxon>Membracoidea</taxon>
        <taxon>Cicadellidae</taxon>
        <taxon>Cicadellinae</taxon>
        <taxon>Proconiini</taxon>
        <taxon>Cuerna</taxon>
    </lineage>
</organism>
<dbReference type="AlphaFoldDB" id="A0A1B6H4I4"/>
<feature type="non-terminal residue" evidence="2">
    <location>
        <position position="100"/>
    </location>
</feature>
<gene>
    <name evidence="2" type="ORF">g.29905</name>
</gene>
<evidence type="ECO:0000256" key="1">
    <source>
        <dbReference type="SAM" id="Phobius"/>
    </source>
</evidence>
<accession>A0A1B6H4I4</accession>
<name>A0A1B6H4I4_9HEMI</name>
<proteinExistence type="predicted"/>
<keyword evidence="1" id="KW-1133">Transmembrane helix</keyword>
<protein>
    <submittedName>
        <fullName evidence="2">Uncharacterized protein</fullName>
    </submittedName>
</protein>